<name>A0A8I3AQ37_VERLO</name>
<feature type="region of interest" description="Disordered" evidence="6">
    <location>
        <begin position="1"/>
        <end position="84"/>
    </location>
</feature>
<keyword evidence="2" id="KW-0805">Transcription regulation</keyword>
<keyword evidence="1" id="KW-0862">Zinc</keyword>
<dbReference type="InterPro" id="IPR001138">
    <property type="entry name" value="Zn2Cys6_DnaBD"/>
</dbReference>
<protein>
    <recommendedName>
        <fullName evidence="9">Transcription factor domain-containing protein</fullName>
    </recommendedName>
</protein>
<sequence length="644" mass="71021">MASSNKTVKFVESDPSGLPLKRKQVQQACESCRKRKKRCIHTEGDEDTDASKSPGSRTRNHDGTPNGQGDHGVTPSAHSSRRFVCDTNPEGLFAEATGSDALGSKRGSRFLGDTNPEGMFAEVTHSDGATSTARNDEVGVWVSTRHDTSVAPESANVTAPHPAIPYDEILLPYVQEHCLTCVPPEREYRQLKKVYTRKIHPIYALVPDSAMTDNDSPANIVLRQVISLAAATDPSMANYLRLSNKGSEKLSFVEFSQALSGAVRTTLATSLIVDRTVHIRALSMLSLYFQPSSLQESEVPAQFNAEAIHHSQTLGLHLLRTGDPALETLFCAVWAVDKINAAAYGRPRLLHERDFAATLEECFSRQEPCFRLYLSISRWLDRTIDLYRPAASAHALGDLKPFVELPVLEPMIVEANALEVPTHLLATLEVFYHAVIILSCRLPRPGAESNQSSYASSIPPAMANARRSLASERIAHAVKKEKLSPVPFIPYAVSLSLSVEYRKMRHSALPMFRARSRDAFKSSCELLKRFKNIFYSAKVTYGLGERMLKEMERAATTLVQEAPPAANASEMSSEPTPEVTFSADPQDFDMSMNGMPNLDSIDFNMDVFGHFDPSFDLTMADNALEGNLDIGLPLNWGEWAQFGS</sequence>
<dbReference type="CDD" id="cd12148">
    <property type="entry name" value="fungal_TF_MHR"/>
    <property type="match status" value="1"/>
</dbReference>
<evidence type="ECO:0000313" key="8">
    <source>
        <dbReference type="Proteomes" id="UP000689129"/>
    </source>
</evidence>
<dbReference type="GO" id="GO:0000981">
    <property type="term" value="F:DNA-binding transcription factor activity, RNA polymerase II-specific"/>
    <property type="evidence" value="ECO:0007669"/>
    <property type="project" value="InterPro"/>
</dbReference>
<feature type="compositionally biased region" description="Polar residues" evidence="6">
    <location>
        <begin position="51"/>
        <end position="67"/>
    </location>
</feature>
<keyword evidence="5" id="KW-0539">Nucleus</keyword>
<keyword evidence="4" id="KW-0804">Transcription</keyword>
<dbReference type="EMBL" id="JAEMWZ010000133">
    <property type="protein sequence ID" value="KAG7134620.1"/>
    <property type="molecule type" value="Genomic_DNA"/>
</dbReference>
<dbReference type="PANTHER" id="PTHR47171:SF6">
    <property type="entry name" value="SPECIFIC TRANSCRIPTION FACTOR, PUTATIVE (AFU_ORTHOLOGUE AFUA_2G06130)-RELATED"/>
    <property type="match status" value="1"/>
</dbReference>
<dbReference type="InterPro" id="IPR052073">
    <property type="entry name" value="Amide_Lactam_Regulators"/>
</dbReference>
<dbReference type="OrthoDB" id="10031947at2759"/>
<feature type="region of interest" description="Disordered" evidence="6">
    <location>
        <begin position="563"/>
        <end position="583"/>
    </location>
</feature>
<evidence type="ECO:0008006" key="9">
    <source>
        <dbReference type="Google" id="ProtNLM"/>
    </source>
</evidence>
<dbReference type="AlphaFoldDB" id="A0A8I3AQ37"/>
<dbReference type="GO" id="GO:0003677">
    <property type="term" value="F:DNA binding"/>
    <property type="evidence" value="ECO:0007669"/>
    <property type="project" value="UniProtKB-KW"/>
</dbReference>
<evidence type="ECO:0000313" key="7">
    <source>
        <dbReference type="EMBL" id="KAG7134620.1"/>
    </source>
</evidence>
<evidence type="ECO:0000256" key="1">
    <source>
        <dbReference type="ARBA" id="ARBA00022833"/>
    </source>
</evidence>
<evidence type="ECO:0000256" key="2">
    <source>
        <dbReference type="ARBA" id="ARBA00023015"/>
    </source>
</evidence>
<dbReference type="PANTHER" id="PTHR47171">
    <property type="entry name" value="FARA-RELATED"/>
    <property type="match status" value="1"/>
</dbReference>
<keyword evidence="3" id="KW-0238">DNA-binding</keyword>
<gene>
    <name evidence="7" type="ORF">HYQ45_007427</name>
</gene>
<organism evidence="7 8">
    <name type="scientific">Verticillium longisporum</name>
    <name type="common">Verticillium dahliae var. longisporum</name>
    <dbReference type="NCBI Taxonomy" id="100787"/>
    <lineage>
        <taxon>Eukaryota</taxon>
        <taxon>Fungi</taxon>
        <taxon>Dikarya</taxon>
        <taxon>Ascomycota</taxon>
        <taxon>Pezizomycotina</taxon>
        <taxon>Sordariomycetes</taxon>
        <taxon>Hypocreomycetidae</taxon>
        <taxon>Glomerellales</taxon>
        <taxon>Plectosphaerellaceae</taxon>
        <taxon>Verticillium</taxon>
    </lineage>
</organism>
<evidence type="ECO:0000256" key="4">
    <source>
        <dbReference type="ARBA" id="ARBA00023163"/>
    </source>
</evidence>
<comment type="caution">
    <text evidence="7">The sequence shown here is derived from an EMBL/GenBank/DDBJ whole genome shotgun (WGS) entry which is preliminary data.</text>
</comment>
<proteinExistence type="predicted"/>
<dbReference type="Proteomes" id="UP000689129">
    <property type="component" value="Unassembled WGS sequence"/>
</dbReference>
<reference evidence="7" key="1">
    <citation type="journal article" date="2021" name="Mol. Plant Pathol.">
        <title>A 20-kb lineage-specific genomic region tames virulence in pathogenic amphidiploid Verticillium longisporum.</title>
        <authorList>
            <person name="Harting R."/>
            <person name="Starke J."/>
            <person name="Kusch H."/>
            <person name="Poggeler S."/>
            <person name="Maurus I."/>
            <person name="Schluter R."/>
            <person name="Landesfeind M."/>
            <person name="Bulla I."/>
            <person name="Nowrousian M."/>
            <person name="de Jonge R."/>
            <person name="Stahlhut G."/>
            <person name="Hoff K.J."/>
            <person name="Asshauer K.P."/>
            <person name="Thurmer A."/>
            <person name="Stanke M."/>
            <person name="Daniel R."/>
            <person name="Morgenstern B."/>
            <person name="Thomma B.P.H.J."/>
            <person name="Kronstad J.W."/>
            <person name="Braus-Stromeyer S.A."/>
            <person name="Braus G.H."/>
        </authorList>
    </citation>
    <scope>NUCLEOTIDE SEQUENCE</scope>
    <source>
        <strain evidence="7">Vl32</strain>
    </source>
</reference>
<accession>A0A8I3AQ37</accession>
<evidence type="ECO:0000256" key="6">
    <source>
        <dbReference type="SAM" id="MobiDB-lite"/>
    </source>
</evidence>
<dbReference type="GO" id="GO:0008270">
    <property type="term" value="F:zinc ion binding"/>
    <property type="evidence" value="ECO:0007669"/>
    <property type="project" value="InterPro"/>
</dbReference>
<dbReference type="CDD" id="cd00067">
    <property type="entry name" value="GAL4"/>
    <property type="match status" value="1"/>
</dbReference>
<evidence type="ECO:0000256" key="5">
    <source>
        <dbReference type="ARBA" id="ARBA00023242"/>
    </source>
</evidence>
<evidence type="ECO:0000256" key="3">
    <source>
        <dbReference type="ARBA" id="ARBA00023125"/>
    </source>
</evidence>